<evidence type="ECO:0000313" key="1">
    <source>
        <dbReference type="Ensembl" id="ENSSHAP00000045384.1"/>
    </source>
</evidence>
<keyword evidence="2" id="KW-1185">Reference proteome</keyword>
<dbReference type="AlphaFoldDB" id="A0A7N4PYQ9"/>
<accession>A0A7N4PYQ9</accession>
<dbReference type="Proteomes" id="UP000007648">
    <property type="component" value="Unassembled WGS sequence"/>
</dbReference>
<dbReference type="InParanoid" id="A0A7N4PYQ9"/>
<reference evidence="1" key="2">
    <citation type="submission" date="2025-08" db="UniProtKB">
        <authorList>
            <consortium name="Ensembl"/>
        </authorList>
    </citation>
    <scope>IDENTIFICATION</scope>
</reference>
<reference evidence="1 2" key="1">
    <citation type="journal article" date="2011" name="Proc. Natl. Acad. Sci. U.S.A.">
        <title>Genetic diversity and population structure of the endangered marsupial Sarcophilus harrisii (Tasmanian devil).</title>
        <authorList>
            <person name="Miller W."/>
            <person name="Hayes V.M."/>
            <person name="Ratan A."/>
            <person name="Petersen D.C."/>
            <person name="Wittekindt N.E."/>
            <person name="Miller J."/>
            <person name="Walenz B."/>
            <person name="Knight J."/>
            <person name="Qi J."/>
            <person name="Zhao F."/>
            <person name="Wang Q."/>
            <person name="Bedoya-Reina O.C."/>
            <person name="Katiyar N."/>
            <person name="Tomsho L.P."/>
            <person name="Kasson L.M."/>
            <person name="Hardie R.A."/>
            <person name="Woodbridge P."/>
            <person name="Tindall E.A."/>
            <person name="Bertelsen M.F."/>
            <person name="Dixon D."/>
            <person name="Pyecroft S."/>
            <person name="Helgen K.M."/>
            <person name="Lesk A.M."/>
            <person name="Pringle T.H."/>
            <person name="Patterson N."/>
            <person name="Zhang Y."/>
            <person name="Kreiss A."/>
            <person name="Woods G.M."/>
            <person name="Jones M.E."/>
            <person name="Schuster S.C."/>
        </authorList>
    </citation>
    <scope>NUCLEOTIDE SEQUENCE [LARGE SCALE GENOMIC DNA]</scope>
</reference>
<name>A0A7N4PYQ9_SARHA</name>
<evidence type="ECO:0000313" key="2">
    <source>
        <dbReference type="Proteomes" id="UP000007648"/>
    </source>
</evidence>
<protein>
    <submittedName>
        <fullName evidence="1">Uncharacterized protein</fullName>
    </submittedName>
</protein>
<sequence>SANTQVFGSGSRLIVL</sequence>
<proteinExistence type="predicted"/>
<reference evidence="1" key="3">
    <citation type="submission" date="2025-09" db="UniProtKB">
        <authorList>
            <consortium name="Ensembl"/>
        </authorList>
    </citation>
    <scope>IDENTIFICATION</scope>
</reference>
<organism evidence="1 2">
    <name type="scientific">Sarcophilus harrisii</name>
    <name type="common">Tasmanian devil</name>
    <name type="synonym">Sarcophilus laniarius</name>
    <dbReference type="NCBI Taxonomy" id="9305"/>
    <lineage>
        <taxon>Eukaryota</taxon>
        <taxon>Metazoa</taxon>
        <taxon>Chordata</taxon>
        <taxon>Craniata</taxon>
        <taxon>Vertebrata</taxon>
        <taxon>Euteleostomi</taxon>
        <taxon>Mammalia</taxon>
        <taxon>Metatheria</taxon>
        <taxon>Dasyuromorphia</taxon>
        <taxon>Dasyuridae</taxon>
        <taxon>Sarcophilus</taxon>
    </lineage>
</organism>
<dbReference type="Ensembl" id="ENSSHAT00000041404.1">
    <property type="protein sequence ID" value="ENSSHAP00000045384.1"/>
    <property type="gene ID" value="ENSSHAG00000023981.1"/>
</dbReference>